<name>A0A9X0DAU8_9CNID</name>
<dbReference type="AlphaFoldDB" id="A0A9X0DAU8"/>
<keyword evidence="6 11" id="KW-0812">Transmembrane</keyword>
<evidence type="ECO:0000256" key="11">
    <source>
        <dbReference type="RuleBase" id="RU361143"/>
    </source>
</evidence>
<organism evidence="12 13">
    <name type="scientific">Desmophyllum pertusum</name>
    <dbReference type="NCBI Taxonomy" id="174260"/>
    <lineage>
        <taxon>Eukaryota</taxon>
        <taxon>Metazoa</taxon>
        <taxon>Cnidaria</taxon>
        <taxon>Anthozoa</taxon>
        <taxon>Hexacorallia</taxon>
        <taxon>Scleractinia</taxon>
        <taxon>Caryophylliina</taxon>
        <taxon>Caryophylliidae</taxon>
        <taxon>Desmophyllum</taxon>
    </lineage>
</organism>
<gene>
    <name evidence="12" type="ORF">OS493_008161</name>
</gene>
<evidence type="ECO:0000313" key="13">
    <source>
        <dbReference type="Proteomes" id="UP001163046"/>
    </source>
</evidence>
<evidence type="ECO:0000256" key="7">
    <source>
        <dbReference type="ARBA" id="ARBA00022729"/>
    </source>
</evidence>
<evidence type="ECO:0000256" key="6">
    <source>
        <dbReference type="ARBA" id="ARBA00022692"/>
    </source>
</evidence>
<evidence type="ECO:0000256" key="5">
    <source>
        <dbReference type="ARBA" id="ARBA00017611"/>
    </source>
</evidence>
<evidence type="ECO:0000256" key="4">
    <source>
        <dbReference type="ARBA" id="ARBA00008905"/>
    </source>
</evidence>
<evidence type="ECO:0000256" key="2">
    <source>
        <dbReference type="ARBA" id="ARBA00004115"/>
    </source>
</evidence>
<dbReference type="InterPro" id="IPR007676">
    <property type="entry name" value="Ribophorin_I"/>
</dbReference>
<comment type="function">
    <text evidence="1 11">Subunit of the oligosaccharyl transferase (OST) complex that catalyzes the initial transfer of a defined glycan (Glc(3)Man(9)GlcNAc(2) in eukaryotes) from the lipid carrier dolichol-pyrophosphate to an asparagine residue within an Asn-X-Ser/Thr consensus motif in nascent polypeptide chains, the first step in protein N-glycosylation. N-glycosylation occurs cotranslationally and the complex associates with the Sec61 complex at the channel-forming translocon complex that mediates protein translocation across the endoplasmic reticulum (ER). All subunits are required for a maximal enzyme activity.</text>
</comment>
<evidence type="ECO:0000256" key="1">
    <source>
        <dbReference type="ARBA" id="ARBA00002791"/>
    </source>
</evidence>
<dbReference type="Pfam" id="PF14966">
    <property type="entry name" value="DNA_repr_REX1B"/>
    <property type="match status" value="1"/>
</dbReference>
<comment type="subunit">
    <text evidence="11">Component of the oligosaccharyltransferase (OST) complex.</text>
</comment>
<dbReference type="Pfam" id="PF04597">
    <property type="entry name" value="Ribophorin_I"/>
    <property type="match status" value="1"/>
</dbReference>
<accession>A0A9X0DAU8</accession>
<comment type="subcellular location">
    <subcellularLocation>
        <location evidence="2 11">Endoplasmic reticulum membrane</location>
        <topology evidence="2 11">Single-pass type I membrane protein</topology>
    </subcellularLocation>
</comment>
<keyword evidence="8 11" id="KW-0256">Endoplasmic reticulum</keyword>
<dbReference type="OrthoDB" id="310030at2759"/>
<keyword evidence="13" id="KW-1185">Reference proteome</keyword>
<reference evidence="12" key="1">
    <citation type="submission" date="2023-01" db="EMBL/GenBank/DDBJ databases">
        <title>Genome assembly of the deep-sea coral Lophelia pertusa.</title>
        <authorList>
            <person name="Herrera S."/>
            <person name="Cordes E."/>
        </authorList>
    </citation>
    <scope>NUCLEOTIDE SEQUENCE</scope>
    <source>
        <strain evidence="12">USNM1676648</strain>
        <tissue evidence="12">Polyp</tissue>
    </source>
</reference>
<keyword evidence="9 11" id="KW-1133">Transmembrane helix</keyword>
<feature type="transmembrane region" description="Helical" evidence="11">
    <location>
        <begin position="52"/>
        <end position="71"/>
    </location>
</feature>
<dbReference type="GO" id="GO:0008250">
    <property type="term" value="C:oligosaccharyltransferase complex"/>
    <property type="evidence" value="ECO:0007669"/>
    <property type="project" value="UniProtKB-UniRule"/>
</dbReference>
<evidence type="ECO:0000256" key="8">
    <source>
        <dbReference type="ARBA" id="ARBA00022824"/>
    </source>
</evidence>
<comment type="similarity">
    <text evidence="4 11">Belongs to the OST1 family.</text>
</comment>
<evidence type="ECO:0000256" key="10">
    <source>
        <dbReference type="ARBA" id="ARBA00023136"/>
    </source>
</evidence>
<dbReference type="PANTHER" id="PTHR21049:SF0">
    <property type="entry name" value="DOLICHYL-DIPHOSPHOOLIGOSACCHARIDE--PROTEIN GLYCOSYLTRANSFERASE SUBUNIT 1"/>
    <property type="match status" value="1"/>
</dbReference>
<evidence type="ECO:0000256" key="9">
    <source>
        <dbReference type="ARBA" id="ARBA00022989"/>
    </source>
</evidence>
<evidence type="ECO:0000313" key="12">
    <source>
        <dbReference type="EMBL" id="KAJ7392921.1"/>
    </source>
</evidence>
<keyword evidence="7" id="KW-0732">Signal</keyword>
<comment type="caution">
    <text evidence="12">The sequence shown here is derived from an EMBL/GenBank/DDBJ whole genome shotgun (WGS) entry which is preliminary data.</text>
</comment>
<sequence>MEEGQRELHFTYLDTVGRPVVVASKSNLVEQHIQDFELHYSFNKVLLLQEPLLVVGAFYLLFMLVIIYMRLDFAISKDEANESRMRAACLIEEVQRLLDRQSGLYSVYSDAIHKYKSSKDATAFANARKKLDGDYRSISNQISQVQSSLNKEQPEAAEKLTELQRKEHEKKQLLDAAIIMAEKVVNGRLSKPAYVEGETNNKTKRQKLSAEMESHGCKPLMKVTH</sequence>
<protein>
    <recommendedName>
        <fullName evidence="5 11">Dolichyl-diphosphooligosaccharide--protein glycosyltransferase subunit 1</fullName>
    </recommendedName>
</protein>
<dbReference type="Proteomes" id="UP001163046">
    <property type="component" value="Unassembled WGS sequence"/>
</dbReference>
<proteinExistence type="inferred from homology"/>
<dbReference type="EMBL" id="MU825399">
    <property type="protein sequence ID" value="KAJ7392921.1"/>
    <property type="molecule type" value="Genomic_DNA"/>
</dbReference>
<dbReference type="InterPro" id="IPR039491">
    <property type="entry name" value="REX1-B"/>
</dbReference>
<keyword evidence="10 11" id="KW-0472">Membrane</keyword>
<comment type="pathway">
    <text evidence="3 11">Protein modification; protein glycosylation.</text>
</comment>
<dbReference type="PANTHER" id="PTHR21049">
    <property type="entry name" value="RIBOPHORIN I"/>
    <property type="match status" value="1"/>
</dbReference>
<dbReference type="GO" id="GO:0018279">
    <property type="term" value="P:protein N-linked glycosylation via asparagine"/>
    <property type="evidence" value="ECO:0007669"/>
    <property type="project" value="TreeGrafter"/>
</dbReference>
<evidence type="ECO:0000256" key="3">
    <source>
        <dbReference type="ARBA" id="ARBA00004922"/>
    </source>
</evidence>